<comment type="catalytic activity">
    <reaction evidence="10">
        <text>adenosine + phosphate = alpha-D-ribose 1-phosphate + adenine</text>
        <dbReference type="Rhea" id="RHEA:27642"/>
        <dbReference type="ChEBI" id="CHEBI:16335"/>
        <dbReference type="ChEBI" id="CHEBI:16708"/>
        <dbReference type="ChEBI" id="CHEBI:43474"/>
        <dbReference type="ChEBI" id="CHEBI:57720"/>
        <dbReference type="EC" id="2.4.2.1"/>
    </reaction>
    <physiologicalReaction direction="left-to-right" evidence="10">
        <dbReference type="Rhea" id="RHEA:27643"/>
    </physiologicalReaction>
</comment>
<evidence type="ECO:0000256" key="6">
    <source>
        <dbReference type="ARBA" id="ARBA00022723"/>
    </source>
</evidence>
<dbReference type="NCBIfam" id="TIGR00726">
    <property type="entry name" value="peptidoglycan editing factor PgeF"/>
    <property type="match status" value="1"/>
</dbReference>
<evidence type="ECO:0000256" key="3">
    <source>
        <dbReference type="ARBA" id="ARBA00003215"/>
    </source>
</evidence>
<comment type="cofactor">
    <cofactor evidence="2">
        <name>Zn(2+)</name>
        <dbReference type="ChEBI" id="CHEBI:29105"/>
    </cofactor>
</comment>
<sequence>MVLSLKENKVKSKLLTANGISHYLAGRGEANFKAETAGDQLIPSYQWIEKQLESTPQALYTARQVHGNRVIYCDGNNGEQMPWGRLAGDADGLITDRPGIALLVKFADCTPVVLYDTQRKVLSIVHSGWRGTVQRIAQQAYDQMVNEFGCQLKDMIAYIGPSIDQANYQVGREVYEAFDVFSERDTFIVPDDEGRYRLSMIDANQSILTELGFSQEQIEVASQSTYTTPSLHSCRRDSPQFGLNALAVMMPVE</sequence>
<dbReference type="InterPro" id="IPR003730">
    <property type="entry name" value="Cu_polyphenol_OxRdtase"/>
</dbReference>
<protein>
    <recommendedName>
        <fullName evidence="12">Purine nucleoside phosphorylase</fullName>
    </recommendedName>
</protein>
<dbReference type="EMBL" id="PKHE01000001">
    <property type="protein sequence ID" value="PKY90630.1"/>
    <property type="molecule type" value="Genomic_DNA"/>
</dbReference>
<gene>
    <name evidence="13" type="ORF">CYJ57_00195</name>
</gene>
<comment type="catalytic activity">
    <reaction evidence="11">
        <text>S-methyl-5'-thioadenosine + phosphate = 5-(methylsulfanyl)-alpha-D-ribose 1-phosphate + adenine</text>
        <dbReference type="Rhea" id="RHEA:11852"/>
        <dbReference type="ChEBI" id="CHEBI:16708"/>
        <dbReference type="ChEBI" id="CHEBI:17509"/>
        <dbReference type="ChEBI" id="CHEBI:43474"/>
        <dbReference type="ChEBI" id="CHEBI:58533"/>
        <dbReference type="EC" id="2.4.2.28"/>
    </reaction>
    <physiologicalReaction direction="left-to-right" evidence="11">
        <dbReference type="Rhea" id="RHEA:11853"/>
    </physiologicalReaction>
</comment>
<dbReference type="Proteomes" id="UP000234384">
    <property type="component" value="Unassembled WGS sequence"/>
</dbReference>
<comment type="function">
    <text evidence="3">Purine nucleoside enzyme that catalyzes the phosphorolysis of adenosine and inosine nucleosides, yielding D-ribose 1-phosphate and the respective free bases, adenine and hypoxanthine. Also catalyzes the phosphorolysis of S-methyl-5'-thioadenosine into adenine and S-methyl-5-thio-alpha-D-ribose 1-phosphate. Also has adenosine deaminase activity.</text>
</comment>
<evidence type="ECO:0000256" key="12">
    <source>
        <dbReference type="RuleBase" id="RU361274"/>
    </source>
</evidence>
<evidence type="ECO:0000256" key="5">
    <source>
        <dbReference type="ARBA" id="ARBA00022679"/>
    </source>
</evidence>
<evidence type="ECO:0000256" key="10">
    <source>
        <dbReference type="ARBA" id="ARBA00048968"/>
    </source>
</evidence>
<evidence type="ECO:0000256" key="9">
    <source>
        <dbReference type="ARBA" id="ARBA00047989"/>
    </source>
</evidence>
<evidence type="ECO:0000256" key="1">
    <source>
        <dbReference type="ARBA" id="ARBA00000553"/>
    </source>
</evidence>
<dbReference type="GO" id="GO:0005507">
    <property type="term" value="F:copper ion binding"/>
    <property type="evidence" value="ECO:0007669"/>
    <property type="project" value="TreeGrafter"/>
</dbReference>
<dbReference type="SUPFAM" id="SSF64438">
    <property type="entry name" value="CNF1/YfiH-like putative cysteine hydrolases"/>
    <property type="match status" value="1"/>
</dbReference>
<reference evidence="13 14" key="1">
    <citation type="submission" date="2017-12" db="EMBL/GenBank/DDBJ databases">
        <title>Phylogenetic diversity of female urinary microbiome.</title>
        <authorList>
            <person name="Thomas-White K."/>
            <person name="Wolfe A.J."/>
        </authorList>
    </citation>
    <scope>NUCLEOTIDE SEQUENCE [LARGE SCALE GENOMIC DNA]</scope>
    <source>
        <strain evidence="13 14">UMB0898</strain>
    </source>
</reference>
<evidence type="ECO:0000313" key="14">
    <source>
        <dbReference type="Proteomes" id="UP000234384"/>
    </source>
</evidence>
<evidence type="ECO:0000256" key="11">
    <source>
        <dbReference type="ARBA" id="ARBA00049893"/>
    </source>
</evidence>
<accession>A0A2I1K4R0</accession>
<proteinExistence type="inferred from homology"/>
<dbReference type="AlphaFoldDB" id="A0A2I1K4R0"/>
<dbReference type="Pfam" id="PF02578">
    <property type="entry name" value="Cu-oxidase_4"/>
    <property type="match status" value="1"/>
</dbReference>
<comment type="caution">
    <text evidence="13">The sequence shown here is derived from an EMBL/GenBank/DDBJ whole genome shotgun (WGS) entry which is preliminary data.</text>
</comment>
<keyword evidence="6" id="KW-0479">Metal-binding</keyword>
<dbReference type="OrthoDB" id="4279at2"/>
<dbReference type="PANTHER" id="PTHR30616">
    <property type="entry name" value="UNCHARACTERIZED PROTEIN YFIH"/>
    <property type="match status" value="1"/>
</dbReference>
<name>A0A2I1K4R0_9LACT</name>
<evidence type="ECO:0000256" key="8">
    <source>
        <dbReference type="ARBA" id="ARBA00022833"/>
    </source>
</evidence>
<evidence type="ECO:0000256" key="2">
    <source>
        <dbReference type="ARBA" id="ARBA00001947"/>
    </source>
</evidence>
<dbReference type="GO" id="GO:0017061">
    <property type="term" value="F:S-methyl-5-thioadenosine phosphorylase activity"/>
    <property type="evidence" value="ECO:0007669"/>
    <property type="project" value="UniProtKB-EC"/>
</dbReference>
<organism evidence="13 14">
    <name type="scientific">Falseniella ignava</name>
    <dbReference type="NCBI Taxonomy" id="137730"/>
    <lineage>
        <taxon>Bacteria</taxon>
        <taxon>Bacillati</taxon>
        <taxon>Bacillota</taxon>
        <taxon>Bacilli</taxon>
        <taxon>Lactobacillales</taxon>
        <taxon>Aerococcaceae</taxon>
        <taxon>Falseniella</taxon>
    </lineage>
</organism>
<dbReference type="CDD" id="cd16833">
    <property type="entry name" value="YfiH"/>
    <property type="match status" value="1"/>
</dbReference>
<keyword evidence="8" id="KW-0862">Zinc</keyword>
<keyword evidence="5" id="KW-0808">Transferase</keyword>
<dbReference type="PANTHER" id="PTHR30616:SF2">
    <property type="entry name" value="PURINE NUCLEOSIDE PHOSPHORYLASE LACC1"/>
    <property type="match status" value="1"/>
</dbReference>
<dbReference type="Gene3D" id="3.60.140.10">
    <property type="entry name" value="CNF1/YfiH-like putative cysteine hydrolases"/>
    <property type="match status" value="1"/>
</dbReference>
<dbReference type="InterPro" id="IPR038371">
    <property type="entry name" value="Cu_polyphenol_OxRdtase_sf"/>
</dbReference>
<evidence type="ECO:0000256" key="7">
    <source>
        <dbReference type="ARBA" id="ARBA00022801"/>
    </source>
</evidence>
<comment type="similarity">
    <text evidence="4 12">Belongs to the purine nucleoside phosphorylase YfiH/LACC1 family.</text>
</comment>
<dbReference type="InterPro" id="IPR011324">
    <property type="entry name" value="Cytotoxic_necrot_fac-like_cat"/>
</dbReference>
<evidence type="ECO:0000313" key="13">
    <source>
        <dbReference type="EMBL" id="PKY90630.1"/>
    </source>
</evidence>
<evidence type="ECO:0000256" key="4">
    <source>
        <dbReference type="ARBA" id="ARBA00007353"/>
    </source>
</evidence>
<comment type="catalytic activity">
    <reaction evidence="1">
        <text>inosine + phosphate = alpha-D-ribose 1-phosphate + hypoxanthine</text>
        <dbReference type="Rhea" id="RHEA:27646"/>
        <dbReference type="ChEBI" id="CHEBI:17368"/>
        <dbReference type="ChEBI" id="CHEBI:17596"/>
        <dbReference type="ChEBI" id="CHEBI:43474"/>
        <dbReference type="ChEBI" id="CHEBI:57720"/>
        <dbReference type="EC" id="2.4.2.1"/>
    </reaction>
    <physiologicalReaction direction="left-to-right" evidence="1">
        <dbReference type="Rhea" id="RHEA:27647"/>
    </physiologicalReaction>
</comment>
<dbReference type="GO" id="GO:0016787">
    <property type="term" value="F:hydrolase activity"/>
    <property type="evidence" value="ECO:0007669"/>
    <property type="project" value="UniProtKB-KW"/>
</dbReference>
<comment type="catalytic activity">
    <reaction evidence="9">
        <text>adenosine + H2O + H(+) = inosine + NH4(+)</text>
        <dbReference type="Rhea" id="RHEA:24408"/>
        <dbReference type="ChEBI" id="CHEBI:15377"/>
        <dbReference type="ChEBI" id="CHEBI:15378"/>
        <dbReference type="ChEBI" id="CHEBI:16335"/>
        <dbReference type="ChEBI" id="CHEBI:17596"/>
        <dbReference type="ChEBI" id="CHEBI:28938"/>
        <dbReference type="EC" id="3.5.4.4"/>
    </reaction>
    <physiologicalReaction direction="left-to-right" evidence="9">
        <dbReference type="Rhea" id="RHEA:24409"/>
    </physiologicalReaction>
</comment>
<keyword evidence="7" id="KW-0378">Hydrolase</keyword>